<keyword evidence="7" id="KW-0378">Hydrolase</keyword>
<dbReference type="Proteomes" id="UP000683360">
    <property type="component" value="Unassembled WGS sequence"/>
</dbReference>
<organism evidence="10 11">
    <name type="scientific">Mytilus edulis</name>
    <name type="common">Blue mussel</name>
    <dbReference type="NCBI Taxonomy" id="6550"/>
    <lineage>
        <taxon>Eukaryota</taxon>
        <taxon>Metazoa</taxon>
        <taxon>Spiralia</taxon>
        <taxon>Lophotrochozoa</taxon>
        <taxon>Mollusca</taxon>
        <taxon>Bivalvia</taxon>
        <taxon>Autobranchia</taxon>
        <taxon>Pteriomorphia</taxon>
        <taxon>Mytilida</taxon>
        <taxon>Mytiloidea</taxon>
        <taxon>Mytilidae</taxon>
        <taxon>Mytilinae</taxon>
        <taxon>Mytilus</taxon>
    </lineage>
</organism>
<dbReference type="EMBL" id="CAJPWZ010002579">
    <property type="protein sequence ID" value="CAG2241045.1"/>
    <property type="molecule type" value="Genomic_DNA"/>
</dbReference>
<dbReference type="InterPro" id="IPR021109">
    <property type="entry name" value="Peptidase_aspartic_dom_sf"/>
</dbReference>
<accession>A0A8S3UEJ2</accession>
<evidence type="ECO:0000256" key="4">
    <source>
        <dbReference type="ARBA" id="ARBA00022695"/>
    </source>
</evidence>
<dbReference type="GO" id="GO:0004519">
    <property type="term" value="F:endonuclease activity"/>
    <property type="evidence" value="ECO:0007669"/>
    <property type="project" value="UniProtKB-KW"/>
</dbReference>
<evidence type="ECO:0000256" key="1">
    <source>
        <dbReference type="ARBA" id="ARBA00012493"/>
    </source>
</evidence>
<dbReference type="InterPro" id="IPR050951">
    <property type="entry name" value="Retrovirus_Pol_polyprotein"/>
</dbReference>
<evidence type="ECO:0000256" key="7">
    <source>
        <dbReference type="ARBA" id="ARBA00022801"/>
    </source>
</evidence>
<gene>
    <name evidence="10" type="ORF">MEDL_53279</name>
</gene>
<dbReference type="FunFam" id="3.10.10.10:FF:000007">
    <property type="entry name" value="Retrovirus-related Pol polyprotein from transposon 17.6-like Protein"/>
    <property type="match status" value="1"/>
</dbReference>
<evidence type="ECO:0000256" key="2">
    <source>
        <dbReference type="ARBA" id="ARBA00022670"/>
    </source>
</evidence>
<feature type="domain" description="Reverse transcriptase RNase H-like" evidence="9">
    <location>
        <begin position="428"/>
        <end position="508"/>
    </location>
</feature>
<dbReference type="InterPro" id="IPR001969">
    <property type="entry name" value="Aspartic_peptidase_AS"/>
</dbReference>
<evidence type="ECO:0000313" key="11">
    <source>
        <dbReference type="Proteomes" id="UP000683360"/>
    </source>
</evidence>
<dbReference type="PANTHER" id="PTHR37984:SF5">
    <property type="entry name" value="PROTEIN NYNRIN-LIKE"/>
    <property type="match status" value="1"/>
</dbReference>
<name>A0A8S3UEJ2_MYTED</name>
<evidence type="ECO:0000313" key="10">
    <source>
        <dbReference type="EMBL" id="CAG2241045.1"/>
    </source>
</evidence>
<dbReference type="CDD" id="cd01647">
    <property type="entry name" value="RT_LTR"/>
    <property type="match status" value="1"/>
</dbReference>
<reference evidence="10" key="1">
    <citation type="submission" date="2021-03" db="EMBL/GenBank/DDBJ databases">
        <authorList>
            <person name="Bekaert M."/>
        </authorList>
    </citation>
    <scope>NUCLEOTIDE SEQUENCE</scope>
</reference>
<dbReference type="SUPFAM" id="SSF56672">
    <property type="entry name" value="DNA/RNA polymerases"/>
    <property type="match status" value="1"/>
</dbReference>
<dbReference type="GO" id="GO:0003964">
    <property type="term" value="F:RNA-directed DNA polymerase activity"/>
    <property type="evidence" value="ECO:0007669"/>
    <property type="project" value="UniProtKB-KW"/>
</dbReference>
<dbReference type="InterPro" id="IPR043502">
    <property type="entry name" value="DNA/RNA_pol_sf"/>
</dbReference>
<comment type="caution">
    <text evidence="10">The sequence shown here is derived from an EMBL/GenBank/DDBJ whole genome shotgun (WGS) entry which is preliminary data.</text>
</comment>
<keyword evidence="11" id="KW-1185">Reference proteome</keyword>
<dbReference type="InterPro" id="IPR041373">
    <property type="entry name" value="RT_RNaseH"/>
</dbReference>
<evidence type="ECO:0000256" key="8">
    <source>
        <dbReference type="ARBA" id="ARBA00022918"/>
    </source>
</evidence>
<dbReference type="AlphaFoldDB" id="A0A8S3UEJ2"/>
<protein>
    <recommendedName>
        <fullName evidence="1">RNA-directed DNA polymerase</fullName>
        <ecNumber evidence="1">2.7.7.49</ecNumber>
    </recommendedName>
</protein>
<keyword evidence="5" id="KW-0540">Nuclease</keyword>
<dbReference type="GO" id="GO:0006508">
    <property type="term" value="P:proteolysis"/>
    <property type="evidence" value="ECO:0007669"/>
    <property type="project" value="UniProtKB-KW"/>
</dbReference>
<dbReference type="CDD" id="cd09274">
    <property type="entry name" value="RNase_HI_RT_Ty3"/>
    <property type="match status" value="1"/>
</dbReference>
<keyword evidence="3" id="KW-0808">Transferase</keyword>
<dbReference type="PROSITE" id="PS00141">
    <property type="entry name" value="ASP_PROTEASE"/>
    <property type="match status" value="1"/>
</dbReference>
<proteinExistence type="predicted"/>
<evidence type="ECO:0000256" key="3">
    <source>
        <dbReference type="ARBA" id="ARBA00022679"/>
    </source>
</evidence>
<dbReference type="EC" id="2.7.7.49" evidence="1"/>
<dbReference type="Gene3D" id="2.40.70.10">
    <property type="entry name" value="Acid Proteases"/>
    <property type="match status" value="1"/>
</dbReference>
<dbReference type="Gene3D" id="3.10.10.10">
    <property type="entry name" value="HIV Type 1 Reverse Transcriptase, subunit A, domain 1"/>
    <property type="match status" value="1"/>
</dbReference>
<keyword evidence="8" id="KW-0695">RNA-directed DNA polymerase</keyword>
<keyword evidence="4" id="KW-0548">Nucleotidyltransferase</keyword>
<dbReference type="PANTHER" id="PTHR37984">
    <property type="entry name" value="PROTEIN CBG26694"/>
    <property type="match status" value="1"/>
</dbReference>
<evidence type="ECO:0000259" key="9">
    <source>
        <dbReference type="Pfam" id="PF17917"/>
    </source>
</evidence>
<evidence type="ECO:0000256" key="6">
    <source>
        <dbReference type="ARBA" id="ARBA00022759"/>
    </source>
</evidence>
<dbReference type="Gene3D" id="3.30.70.270">
    <property type="match status" value="1"/>
</dbReference>
<keyword evidence="2" id="KW-0645">Protease</keyword>
<dbReference type="SUPFAM" id="SSF50630">
    <property type="entry name" value="Acid proteases"/>
    <property type="match status" value="1"/>
</dbReference>
<dbReference type="InterPro" id="IPR043128">
    <property type="entry name" value="Rev_trsase/Diguanyl_cyclase"/>
</dbReference>
<sequence length="622" mass="71114">MSVNCLIDTGSTLSVIHIRKFLSIPESQRPDKIYEGIQLKLANGEIIKTMGQADFDIKINGKIWKQRFVIAEIDAPAIIGYNFLYSKNCKLDIRHSKLTIEDFEIECQKESQMSSIFKIASEQNVILPPNSETIIMSKVLGDSSHLMDAMIEPVMKQDNEILVARALVDPSSGRIPLRIANLTSFERTLYKSTCLAECHLCDYIFEMENTERTNRKVFKIKESKADEVPEHLVTLFENSISNLTEEQGLQMKGVLKRQADAFANSKNELGSTDLIKHKINTGDATPIKQNPRRLPLAKQEVADREVQRMLDIGVIEPSISPWSSPIVLVPKKNDPTSVRFCIDYRRLNNLTKKDCFPLPRIEDCLDALRGAKFYSTIDLQSGYWQVQMDPADKEKTAFVTKRGLFQFRCMPFGLCNAGACFERLMECVHENGERVVAYYSKSFSKTERQYCVTRRELLAIVASIKHFHHYVYGTSFLVRTDHGALRWLLNFKNPEGQTARWLEFLSSYNFEIQHRAGRQHGNADGLSRRPCTQCTHCTRQETKESNAEEDPSCYLRAVKTAKLDSKIREEIEIESTEQGANWMQSKTTEEILAAQQQDDTIAVILKLKLENQPKTKVGRHFF</sequence>
<dbReference type="CDD" id="cd00303">
    <property type="entry name" value="retropepsin_like"/>
    <property type="match status" value="1"/>
</dbReference>
<dbReference type="GO" id="GO:0004190">
    <property type="term" value="F:aspartic-type endopeptidase activity"/>
    <property type="evidence" value="ECO:0007669"/>
    <property type="project" value="InterPro"/>
</dbReference>
<keyword evidence="6" id="KW-0255">Endonuclease</keyword>
<evidence type="ECO:0000256" key="5">
    <source>
        <dbReference type="ARBA" id="ARBA00022722"/>
    </source>
</evidence>
<dbReference type="OrthoDB" id="116078at2759"/>
<dbReference type="Pfam" id="PF17917">
    <property type="entry name" value="RT_RNaseH"/>
    <property type="match status" value="1"/>
</dbReference>